<dbReference type="NCBIfam" id="TIGR00762">
    <property type="entry name" value="DegV"/>
    <property type="match status" value="1"/>
</dbReference>
<evidence type="ECO:0000313" key="4">
    <source>
        <dbReference type="Proteomes" id="UP000183952"/>
    </source>
</evidence>
<sequence>MNKIALVTDSACDLNSEIIEKYKIRVLPFRVICDNEEFRDGIDISSEQVYSKLDDCNVTTSLPLLSDMECTFNELIKEGYTHVICITLSSGLSGIFNAVNLASKEFNDINIFVYDSRGISMCQGLIVEKCAELIEQGKDFEEIIEEIPRIKEKIKGYFVIGTLKYLKKGGRIGKITGTFGELINLKPIVTIDDDGKYVTYEKMRGRKQSLRRMEEIILEPKELVDVYLVYGNAEQETLEMAENLKGKEFIRSVKVVGNVSPVSGVHSGPGLIGVICYKVK</sequence>
<dbReference type="InterPro" id="IPR043168">
    <property type="entry name" value="DegV_C"/>
</dbReference>
<gene>
    <name evidence="3" type="ORF">SAMN02745248_01639</name>
</gene>
<evidence type="ECO:0000256" key="2">
    <source>
        <dbReference type="ARBA" id="ARBA00023121"/>
    </source>
</evidence>
<name>A0A1M6P934_9CLOT</name>
<dbReference type="InterPro" id="IPR003797">
    <property type="entry name" value="DegV"/>
</dbReference>
<dbReference type="Proteomes" id="UP000183952">
    <property type="component" value="Unassembled WGS sequence"/>
</dbReference>
<dbReference type="OrthoDB" id="9781230at2"/>
<dbReference type="RefSeq" id="WP_072903602.1">
    <property type="nucleotide sequence ID" value="NZ_FRAD01000012.1"/>
</dbReference>
<dbReference type="PANTHER" id="PTHR33434:SF3">
    <property type="entry name" value="DEGV DOMAIN-CONTAINING PROTEIN YITS"/>
    <property type="match status" value="1"/>
</dbReference>
<dbReference type="STRING" id="1121331.SAMN02745248_01639"/>
<dbReference type="PROSITE" id="PS51482">
    <property type="entry name" value="DEGV"/>
    <property type="match status" value="1"/>
</dbReference>
<evidence type="ECO:0000256" key="1">
    <source>
        <dbReference type="ARBA" id="ARBA00003238"/>
    </source>
</evidence>
<dbReference type="Gene3D" id="3.40.50.10170">
    <property type="match status" value="1"/>
</dbReference>
<dbReference type="Pfam" id="PF02645">
    <property type="entry name" value="DegV"/>
    <property type="match status" value="1"/>
</dbReference>
<keyword evidence="4" id="KW-1185">Reference proteome</keyword>
<evidence type="ECO:0000313" key="3">
    <source>
        <dbReference type="EMBL" id="SHK04448.1"/>
    </source>
</evidence>
<dbReference type="Gene3D" id="3.30.1180.10">
    <property type="match status" value="1"/>
</dbReference>
<proteinExistence type="predicted"/>
<protein>
    <submittedName>
        <fullName evidence="3">EDD domain protein, DegV family</fullName>
    </submittedName>
</protein>
<reference evidence="3 4" key="1">
    <citation type="submission" date="2016-11" db="EMBL/GenBank/DDBJ databases">
        <authorList>
            <person name="Jaros S."/>
            <person name="Januszkiewicz K."/>
            <person name="Wedrychowicz H."/>
        </authorList>
    </citation>
    <scope>NUCLEOTIDE SEQUENCE [LARGE SCALE GENOMIC DNA]</scope>
    <source>
        <strain evidence="3 4">DSM 3090</strain>
    </source>
</reference>
<comment type="function">
    <text evidence="1">May bind long-chain fatty acids, such as palmitate, and may play a role in lipid transport or fatty acid metabolism.</text>
</comment>
<dbReference type="PANTHER" id="PTHR33434">
    <property type="entry name" value="DEGV DOMAIN-CONTAINING PROTEIN DR_1986-RELATED"/>
    <property type="match status" value="1"/>
</dbReference>
<accession>A0A1M6P934</accession>
<dbReference type="EMBL" id="FRAD01000012">
    <property type="protein sequence ID" value="SHK04448.1"/>
    <property type="molecule type" value="Genomic_DNA"/>
</dbReference>
<keyword evidence="2" id="KW-0446">Lipid-binding</keyword>
<dbReference type="SUPFAM" id="SSF82549">
    <property type="entry name" value="DAK1/DegV-like"/>
    <property type="match status" value="1"/>
</dbReference>
<dbReference type="AlphaFoldDB" id="A0A1M6P934"/>
<dbReference type="InterPro" id="IPR050270">
    <property type="entry name" value="DegV_domain_contain"/>
</dbReference>
<dbReference type="GO" id="GO:0008289">
    <property type="term" value="F:lipid binding"/>
    <property type="evidence" value="ECO:0007669"/>
    <property type="project" value="UniProtKB-KW"/>
</dbReference>
<organism evidence="3 4">
    <name type="scientific">Hathewaya proteolytica DSM 3090</name>
    <dbReference type="NCBI Taxonomy" id="1121331"/>
    <lineage>
        <taxon>Bacteria</taxon>
        <taxon>Bacillati</taxon>
        <taxon>Bacillota</taxon>
        <taxon>Clostridia</taxon>
        <taxon>Eubacteriales</taxon>
        <taxon>Clostridiaceae</taxon>
        <taxon>Hathewaya</taxon>
    </lineage>
</organism>